<gene>
    <name evidence="10" type="ORF">M3P19_04025</name>
</gene>
<proteinExistence type="predicted"/>
<reference evidence="10 11" key="1">
    <citation type="submission" date="2022-05" db="EMBL/GenBank/DDBJ databases">
        <authorList>
            <person name="Park J.-S."/>
        </authorList>
    </citation>
    <scope>NUCLEOTIDE SEQUENCE [LARGE SCALE GENOMIC DNA]</scope>
    <source>
        <strain evidence="10 11">2012CJ35-5</strain>
    </source>
</reference>
<dbReference type="InterPro" id="IPR011662">
    <property type="entry name" value="Secretin/TonB_short_N"/>
</dbReference>
<keyword evidence="10" id="KW-0675">Receptor</keyword>
<sequence length="891" mass="100973">MKFTFSLYLIMVMQVFANEAMAQERLTLEFENTRLSIIMDAITEQSSYHFIYNNDNVKDTNTYNLNLVDEEIQQVLATLFQNTGISFTIRNKSIILSKKQPIPQTAQANFTLSGNVLDTETGETLLGASILVVGSQKGVVSNEYGFYSLTLPSGRYTLRISYIGYEQQELDIDLNSNQNLSIELQPTSNELSEVFVFANSKVNSQVSTVLNGTANISPENIKRLPALFGEPDVTRAVLTQPGVSTAGEGATGFNVRGGNIDQNLILLDEAPIYNSSHVWGFFSVVNTDAIKDLKLYKGGIPARFGGRASSVLEIRQREGSTKKFQGQGGLGLLFSRLTLEGPLAKEKVSYLISGRRSYFDLFFPLFEDTESNKVYFYDLNTKLKWAINQNNTLYASGYFGADVMRLGFEGDVNSEGEQEADERIDFRWKNATATLRWNHVFSEKLFMNASAIYSSYKYRLASQNTDGIPSNSSGGSVNWESQVENWIFKPDFTLYPSLGTKMRFGVNNTLYQFSPAKITSSEAGINRVDFDTETGLELAPYLEFEKEWDKFSINAGLRYSWFGNFGPFTVAEYDPNLPRTLNTIIAENEFDSGELIESYSGLEPRLSMKYDISDRKSLKLGYNRTFQYIHLISNTFAALPFDIWKPSGTHIKPLEVNQISGGYAYDSPNQEYNFSLEGYYKTFKNMVEYKNGADLFINENLETQLLNADGYSYGGELSIHKNIGKLTGNLNYAYTVTRRKTTSPFPNENLNDGAYYPSNYDRPHLVNFTGNYQMSKKWSVGVFATYQTGRPITQVTGRFTARLYNSPFFTYSDRNAFRIPDTHRVDLSFTYNPEKKVQRKWVGSWTFGVYNLYGHKNPFSTYSTFNGDQIRTFQFSVIGSPIPFITYNFKF</sequence>
<dbReference type="EMBL" id="JAMFMA010000001">
    <property type="protein sequence ID" value="MCL6273161.1"/>
    <property type="molecule type" value="Genomic_DNA"/>
</dbReference>
<organism evidence="10 11">
    <name type="scientific">Flagellimonas spongiicola</name>
    <dbReference type="NCBI Taxonomy" id="2942208"/>
    <lineage>
        <taxon>Bacteria</taxon>
        <taxon>Pseudomonadati</taxon>
        <taxon>Bacteroidota</taxon>
        <taxon>Flavobacteriia</taxon>
        <taxon>Flavobacteriales</taxon>
        <taxon>Flavobacteriaceae</taxon>
        <taxon>Flagellimonas</taxon>
    </lineage>
</organism>
<dbReference type="InterPro" id="IPR037066">
    <property type="entry name" value="Plug_dom_sf"/>
</dbReference>
<dbReference type="Pfam" id="PF13715">
    <property type="entry name" value="CarbopepD_reg_2"/>
    <property type="match status" value="1"/>
</dbReference>
<dbReference type="PANTHER" id="PTHR30069">
    <property type="entry name" value="TONB-DEPENDENT OUTER MEMBRANE RECEPTOR"/>
    <property type="match status" value="1"/>
</dbReference>
<dbReference type="Pfam" id="PF07660">
    <property type="entry name" value="STN"/>
    <property type="match status" value="1"/>
</dbReference>
<dbReference type="PANTHER" id="PTHR30069:SF29">
    <property type="entry name" value="HEMOGLOBIN AND HEMOGLOBIN-HAPTOGLOBIN-BINDING PROTEIN 1-RELATED"/>
    <property type="match status" value="1"/>
</dbReference>
<keyword evidence="3" id="KW-1134">Transmembrane beta strand</keyword>
<evidence type="ECO:0000313" key="10">
    <source>
        <dbReference type="EMBL" id="MCL6273161.1"/>
    </source>
</evidence>
<dbReference type="Gene3D" id="3.55.50.30">
    <property type="match status" value="1"/>
</dbReference>
<keyword evidence="4" id="KW-0812">Transmembrane</keyword>
<keyword evidence="7" id="KW-0998">Cell outer membrane</keyword>
<evidence type="ECO:0000259" key="9">
    <source>
        <dbReference type="SMART" id="SM00965"/>
    </source>
</evidence>
<feature type="domain" description="Secretin/TonB short N-terminal" evidence="9">
    <location>
        <begin position="48"/>
        <end position="99"/>
    </location>
</feature>
<keyword evidence="5 8" id="KW-0732">Signal</keyword>
<evidence type="ECO:0000256" key="5">
    <source>
        <dbReference type="ARBA" id="ARBA00022729"/>
    </source>
</evidence>
<dbReference type="SUPFAM" id="SSF49464">
    <property type="entry name" value="Carboxypeptidase regulatory domain-like"/>
    <property type="match status" value="1"/>
</dbReference>
<feature type="chain" id="PRO_5047253919" evidence="8">
    <location>
        <begin position="23"/>
        <end position="891"/>
    </location>
</feature>
<dbReference type="SMART" id="SM00965">
    <property type="entry name" value="STN"/>
    <property type="match status" value="1"/>
</dbReference>
<evidence type="ECO:0000256" key="3">
    <source>
        <dbReference type="ARBA" id="ARBA00022452"/>
    </source>
</evidence>
<evidence type="ECO:0000256" key="8">
    <source>
        <dbReference type="SAM" id="SignalP"/>
    </source>
</evidence>
<dbReference type="InterPro" id="IPR012910">
    <property type="entry name" value="Plug_dom"/>
</dbReference>
<evidence type="ECO:0000313" key="11">
    <source>
        <dbReference type="Proteomes" id="UP001203607"/>
    </source>
</evidence>
<keyword evidence="2" id="KW-0813">Transport</keyword>
<dbReference type="Gene3D" id="2.40.170.20">
    <property type="entry name" value="TonB-dependent receptor, beta-barrel domain"/>
    <property type="match status" value="1"/>
</dbReference>
<accession>A0ABT0PQB5</accession>
<dbReference type="Gene3D" id="2.170.130.10">
    <property type="entry name" value="TonB-dependent receptor, plug domain"/>
    <property type="match status" value="1"/>
</dbReference>
<evidence type="ECO:0000256" key="7">
    <source>
        <dbReference type="ARBA" id="ARBA00023237"/>
    </source>
</evidence>
<name>A0ABT0PQB5_9FLAO</name>
<dbReference type="Proteomes" id="UP001203607">
    <property type="component" value="Unassembled WGS sequence"/>
</dbReference>
<protein>
    <submittedName>
        <fullName evidence="10">TonB-dependent receptor</fullName>
    </submittedName>
</protein>
<evidence type="ECO:0000256" key="4">
    <source>
        <dbReference type="ARBA" id="ARBA00022692"/>
    </source>
</evidence>
<comment type="caution">
    <text evidence="10">The sequence shown here is derived from an EMBL/GenBank/DDBJ whole genome shotgun (WGS) entry which is preliminary data.</text>
</comment>
<dbReference type="Gene3D" id="2.60.40.1120">
    <property type="entry name" value="Carboxypeptidase-like, regulatory domain"/>
    <property type="match status" value="1"/>
</dbReference>
<feature type="signal peptide" evidence="8">
    <location>
        <begin position="1"/>
        <end position="22"/>
    </location>
</feature>
<dbReference type="InterPro" id="IPR008969">
    <property type="entry name" value="CarboxyPept-like_regulatory"/>
</dbReference>
<dbReference type="SUPFAM" id="SSF56935">
    <property type="entry name" value="Porins"/>
    <property type="match status" value="1"/>
</dbReference>
<dbReference type="Pfam" id="PF07715">
    <property type="entry name" value="Plug"/>
    <property type="match status" value="1"/>
</dbReference>
<evidence type="ECO:0000256" key="6">
    <source>
        <dbReference type="ARBA" id="ARBA00023136"/>
    </source>
</evidence>
<dbReference type="InterPro" id="IPR039426">
    <property type="entry name" value="TonB-dep_rcpt-like"/>
</dbReference>
<dbReference type="RefSeq" id="WP_249656338.1">
    <property type="nucleotide sequence ID" value="NZ_JAMFMA010000001.1"/>
</dbReference>
<comment type="subcellular location">
    <subcellularLocation>
        <location evidence="1">Cell outer membrane</location>
        <topology evidence="1">Multi-pass membrane protein</topology>
    </subcellularLocation>
</comment>
<dbReference type="InterPro" id="IPR036942">
    <property type="entry name" value="Beta-barrel_TonB_sf"/>
</dbReference>
<evidence type="ECO:0000256" key="1">
    <source>
        <dbReference type="ARBA" id="ARBA00004571"/>
    </source>
</evidence>
<keyword evidence="6" id="KW-0472">Membrane</keyword>
<keyword evidence="11" id="KW-1185">Reference proteome</keyword>
<evidence type="ECO:0000256" key="2">
    <source>
        <dbReference type="ARBA" id="ARBA00022448"/>
    </source>
</evidence>